<protein>
    <submittedName>
        <fullName evidence="3">ImmA/IrrE family metallo-endopeptidase</fullName>
    </submittedName>
</protein>
<dbReference type="InterPro" id="IPR010982">
    <property type="entry name" value="Lambda_DNA-bd_dom_sf"/>
</dbReference>
<keyword evidence="4" id="KW-1185">Reference proteome</keyword>
<dbReference type="Pfam" id="PF01381">
    <property type="entry name" value="HTH_3"/>
    <property type="match status" value="1"/>
</dbReference>
<evidence type="ECO:0000313" key="3">
    <source>
        <dbReference type="EMBL" id="UOD31243.1"/>
    </source>
</evidence>
<evidence type="ECO:0000313" key="4">
    <source>
        <dbReference type="Proteomes" id="UP000831532"/>
    </source>
</evidence>
<reference evidence="3 4" key="1">
    <citation type="submission" date="2020-10" db="EMBL/GenBank/DDBJ databases">
        <title>Genome analysis of Massilia species.</title>
        <authorList>
            <person name="Jung D.-H."/>
        </authorList>
    </citation>
    <scope>NUCLEOTIDE SEQUENCE [LARGE SCALE GENOMIC DNA]</scope>
    <source>
        <strain evidence="4">sipir</strain>
    </source>
</reference>
<dbReference type="EMBL" id="CP063361">
    <property type="protein sequence ID" value="UOD31243.1"/>
    <property type="molecule type" value="Genomic_DNA"/>
</dbReference>
<sequence length="372" mass="41373">MTSSTSVHVGARVKHAREKQRLTQDALASMLGFNDRQTISDIENGKRALTTDELIKLSDALDQELEFFLDPFNVVAEAQYAWRASDDLPGAELDRFEATANGWVGMLRWLHQQGRDKQPDLGLLSLRLSANSTFEQAQNFGESLAKLLKLGTVPASTLPACLETQLGIPVLFVDMPPGLQPGAISGAACQVDAFSVILINRRESACRRHFDLAHELFHALTWEAMPPSRRESNAVEHRSKVKRVEQLANNFASALLMPTGSLDRFIDPARAMDVQHLADVAEQLQVTTHALGWRLTNLGRLDEPTRLALAKEKRQDTQELPKLFSAQFVEKLHLALDKGRLSARKAARTLGLPLFELTELFEAYGMTAPFEL</sequence>
<gene>
    <name evidence="3" type="ORF">INH39_05880</name>
</gene>
<accession>A0ABY4A982</accession>
<evidence type="ECO:0000256" key="1">
    <source>
        <dbReference type="ARBA" id="ARBA00007227"/>
    </source>
</evidence>
<dbReference type="InterPro" id="IPR010359">
    <property type="entry name" value="IrrE_HExxH"/>
</dbReference>
<evidence type="ECO:0000259" key="2">
    <source>
        <dbReference type="PROSITE" id="PS50943"/>
    </source>
</evidence>
<feature type="domain" description="HTH cro/C1-type" evidence="2">
    <location>
        <begin position="13"/>
        <end position="68"/>
    </location>
</feature>
<proteinExistence type="inferred from homology"/>
<dbReference type="InterPro" id="IPR001387">
    <property type="entry name" value="Cro/C1-type_HTH"/>
</dbReference>
<dbReference type="PANTHER" id="PTHR43236">
    <property type="entry name" value="ANTITOXIN HIGA1"/>
    <property type="match status" value="1"/>
</dbReference>
<dbReference type="PROSITE" id="PS50943">
    <property type="entry name" value="HTH_CROC1"/>
    <property type="match status" value="1"/>
</dbReference>
<dbReference type="Proteomes" id="UP000831532">
    <property type="component" value="Chromosome"/>
</dbReference>
<dbReference type="CDD" id="cd00093">
    <property type="entry name" value="HTH_XRE"/>
    <property type="match status" value="1"/>
</dbReference>
<dbReference type="InterPro" id="IPR052345">
    <property type="entry name" value="Rad_response_metalloprotease"/>
</dbReference>
<name>A0ABY4A982_9BURK</name>
<comment type="similarity">
    <text evidence="1">Belongs to the short-chain fatty acyl-CoA assimilation regulator (ScfR) family.</text>
</comment>
<dbReference type="Gene3D" id="1.10.10.2910">
    <property type="match status" value="1"/>
</dbReference>
<dbReference type="Gene3D" id="1.10.260.40">
    <property type="entry name" value="lambda repressor-like DNA-binding domains"/>
    <property type="match status" value="1"/>
</dbReference>
<dbReference type="PANTHER" id="PTHR43236:SF1">
    <property type="entry name" value="BLL7220 PROTEIN"/>
    <property type="match status" value="1"/>
</dbReference>
<dbReference type="Pfam" id="PF06114">
    <property type="entry name" value="Peptidase_M78"/>
    <property type="match status" value="1"/>
</dbReference>
<dbReference type="SUPFAM" id="SSF47413">
    <property type="entry name" value="lambda repressor-like DNA-binding domains"/>
    <property type="match status" value="1"/>
</dbReference>
<dbReference type="SMART" id="SM00530">
    <property type="entry name" value="HTH_XRE"/>
    <property type="match status" value="1"/>
</dbReference>
<organism evidence="3 4">
    <name type="scientific">Massilia violaceinigra</name>
    <dbReference type="NCBI Taxonomy" id="2045208"/>
    <lineage>
        <taxon>Bacteria</taxon>
        <taxon>Pseudomonadati</taxon>
        <taxon>Pseudomonadota</taxon>
        <taxon>Betaproteobacteria</taxon>
        <taxon>Burkholderiales</taxon>
        <taxon>Oxalobacteraceae</taxon>
        <taxon>Telluria group</taxon>
        <taxon>Massilia</taxon>
    </lineage>
</organism>